<evidence type="ECO:0000259" key="11">
    <source>
        <dbReference type="Pfam" id="PF01406"/>
    </source>
</evidence>
<dbReference type="Pfam" id="PF01406">
    <property type="entry name" value="tRNA-synt_1e"/>
    <property type="match status" value="1"/>
</dbReference>
<dbReference type="Gene3D" id="3.40.50.620">
    <property type="entry name" value="HUPs"/>
    <property type="match status" value="1"/>
</dbReference>
<evidence type="ECO:0000256" key="10">
    <source>
        <dbReference type="RuleBase" id="RU363039"/>
    </source>
</evidence>
<dbReference type="InterPro" id="IPR015413">
    <property type="entry name" value="Methionyl/Leucyl_tRNA_Synth"/>
</dbReference>
<comment type="similarity">
    <text evidence="10">Belongs to the class-I aminoacyl-tRNA synthetase family.</text>
</comment>
<keyword evidence="6" id="KW-0862">Zinc</keyword>
<proteinExistence type="inferred from homology"/>
<dbReference type="GO" id="GO:0005524">
    <property type="term" value="F:ATP binding"/>
    <property type="evidence" value="ECO:0007669"/>
    <property type="project" value="UniProtKB-KW"/>
</dbReference>
<dbReference type="PRINTS" id="PR01041">
    <property type="entry name" value="TRNASYNTHMET"/>
</dbReference>
<reference evidence="13 14" key="1">
    <citation type="journal article" date="2016" name="Nat. Commun.">
        <title>Thousands of microbial genomes shed light on interconnected biogeochemical processes in an aquifer system.</title>
        <authorList>
            <person name="Anantharaman K."/>
            <person name="Brown C.T."/>
            <person name="Hug L.A."/>
            <person name="Sharon I."/>
            <person name="Castelle C.J."/>
            <person name="Probst A.J."/>
            <person name="Thomas B.C."/>
            <person name="Singh A."/>
            <person name="Wilkins M.J."/>
            <person name="Karaoz U."/>
            <person name="Brodie E.L."/>
            <person name="Williams K.H."/>
            <person name="Hubbard S.S."/>
            <person name="Banfield J.F."/>
        </authorList>
    </citation>
    <scope>NUCLEOTIDE SEQUENCE [LARGE SCALE GENOMIC DNA]</scope>
</reference>
<evidence type="ECO:0000256" key="6">
    <source>
        <dbReference type="ARBA" id="ARBA00022833"/>
    </source>
</evidence>
<evidence type="ECO:0000313" key="13">
    <source>
        <dbReference type="EMBL" id="OHA02073.1"/>
    </source>
</evidence>
<keyword evidence="5 10" id="KW-0547">Nucleotide-binding</keyword>
<keyword evidence="4" id="KW-0479">Metal-binding</keyword>
<dbReference type="InterPro" id="IPR014729">
    <property type="entry name" value="Rossmann-like_a/b/a_fold"/>
</dbReference>
<protein>
    <recommendedName>
        <fullName evidence="2">methionine--tRNA ligase</fullName>
        <ecNumber evidence="2">6.1.1.10</ecNumber>
    </recommendedName>
</protein>
<sequence length="481" mass="54214">MPGNNFFLTTPIYYVNDVPHIGHAYTTVAADVLARWKRQGGFDVKLLTGTDEHGAKIEEAAAKAGKTPKAYADEIAVAFRAEWDRLGIQPDRFIRTTDLDHEETVRQFLQKMFDASVVTKGIYEGLYCVGHEKFMSPDELVGGICPDHGKAPEPYKEENYFFKLSQFNNELIKRIESDKIEVRPLERKNEVLGKLRQGLQDISISRAKMHWGIPLPFDSSHTAYVWVDALINYYTYGKPEGIWPADLHIVGKDILWFHSVIWPAMLLAIGEAPPNKIFAHGFFTIGGSKMSKTLGNVITPKELVDKFGVDATRYLLLSAFPFGADGDFDWARLTEKYNADLANGIGNLTARIATLAAGMEGLTLGIAEELNKEIRPYRERFNASMETLDFYGATNILQELIKRADRYLNEEKPWTLDGENKRRVLQNLIGILTSAAVFLRPFTPTATTKIFDQLGIKGERNEWGKAKLTVIKGEALFPRME</sequence>
<evidence type="ECO:0000256" key="2">
    <source>
        <dbReference type="ARBA" id="ARBA00012838"/>
    </source>
</evidence>
<evidence type="ECO:0000256" key="7">
    <source>
        <dbReference type="ARBA" id="ARBA00022840"/>
    </source>
</evidence>
<dbReference type="FunFam" id="2.170.220.10:FF:000003">
    <property type="entry name" value="Methionine--tRNA ligase"/>
    <property type="match status" value="1"/>
</dbReference>
<dbReference type="PANTHER" id="PTHR43326">
    <property type="entry name" value="METHIONYL-TRNA SYNTHETASE"/>
    <property type="match status" value="1"/>
</dbReference>
<evidence type="ECO:0000256" key="1">
    <source>
        <dbReference type="ARBA" id="ARBA00001947"/>
    </source>
</evidence>
<dbReference type="EMBL" id="MHQK01000011">
    <property type="protein sequence ID" value="OHA02073.1"/>
    <property type="molecule type" value="Genomic_DNA"/>
</dbReference>
<dbReference type="Proteomes" id="UP000178710">
    <property type="component" value="Unassembled WGS sequence"/>
</dbReference>
<dbReference type="Pfam" id="PF09334">
    <property type="entry name" value="tRNA-synt_1g"/>
    <property type="match status" value="1"/>
</dbReference>
<feature type="domain" description="tRNA synthetases class I catalytic" evidence="11">
    <location>
        <begin position="15"/>
        <end position="114"/>
    </location>
</feature>
<gene>
    <name evidence="13" type="ORF">A3C12_02375</name>
</gene>
<dbReference type="PANTHER" id="PTHR43326:SF1">
    <property type="entry name" value="METHIONINE--TRNA LIGASE, MITOCHONDRIAL"/>
    <property type="match status" value="1"/>
</dbReference>
<dbReference type="InterPro" id="IPR023457">
    <property type="entry name" value="Met-tRNA_synth_2"/>
</dbReference>
<dbReference type="GO" id="GO:0046872">
    <property type="term" value="F:metal ion binding"/>
    <property type="evidence" value="ECO:0007669"/>
    <property type="project" value="UniProtKB-KW"/>
</dbReference>
<dbReference type="Gene3D" id="1.10.730.10">
    <property type="entry name" value="Isoleucyl-tRNA Synthetase, Domain 1"/>
    <property type="match status" value="1"/>
</dbReference>
<accession>A0A1G2KRV7</accession>
<comment type="caution">
    <text evidence="13">The sequence shown here is derived from an EMBL/GenBank/DDBJ whole genome shotgun (WGS) entry which is preliminary data.</text>
</comment>
<dbReference type="Gene3D" id="2.170.220.10">
    <property type="match status" value="1"/>
</dbReference>
<dbReference type="GO" id="GO:0006431">
    <property type="term" value="P:methionyl-tRNA aminoacylation"/>
    <property type="evidence" value="ECO:0007669"/>
    <property type="project" value="InterPro"/>
</dbReference>
<dbReference type="EC" id="6.1.1.10" evidence="2"/>
<keyword evidence="9 10" id="KW-0030">Aminoacyl-tRNA synthetase</keyword>
<evidence type="ECO:0000256" key="3">
    <source>
        <dbReference type="ARBA" id="ARBA00022598"/>
    </source>
</evidence>
<organism evidence="13 14">
    <name type="scientific">Candidatus Sungbacteria bacterium RIFCSPHIGHO2_02_FULL_49_20</name>
    <dbReference type="NCBI Taxonomy" id="1802272"/>
    <lineage>
        <taxon>Bacteria</taxon>
        <taxon>Candidatus Sungiibacteriota</taxon>
    </lineage>
</organism>
<dbReference type="SUPFAM" id="SSF52374">
    <property type="entry name" value="Nucleotidylyl transferase"/>
    <property type="match status" value="1"/>
</dbReference>
<dbReference type="InterPro" id="IPR009080">
    <property type="entry name" value="tRNAsynth_Ia_anticodon-bd"/>
</dbReference>
<dbReference type="SUPFAM" id="SSF47323">
    <property type="entry name" value="Anticodon-binding domain of a subclass of class I aminoacyl-tRNA synthetases"/>
    <property type="match status" value="1"/>
</dbReference>
<feature type="domain" description="Methionyl/Leucyl tRNA synthetase" evidence="12">
    <location>
        <begin position="137"/>
        <end position="352"/>
    </location>
</feature>
<evidence type="ECO:0000259" key="12">
    <source>
        <dbReference type="Pfam" id="PF09334"/>
    </source>
</evidence>
<keyword evidence="8 10" id="KW-0648">Protein biosynthesis</keyword>
<dbReference type="InterPro" id="IPR033911">
    <property type="entry name" value="MetRS_core"/>
</dbReference>
<evidence type="ECO:0000313" key="14">
    <source>
        <dbReference type="Proteomes" id="UP000178710"/>
    </source>
</evidence>
<evidence type="ECO:0000256" key="9">
    <source>
        <dbReference type="ARBA" id="ARBA00023146"/>
    </source>
</evidence>
<keyword evidence="7 10" id="KW-0067">ATP-binding</keyword>
<dbReference type="GO" id="GO:0004825">
    <property type="term" value="F:methionine-tRNA ligase activity"/>
    <property type="evidence" value="ECO:0007669"/>
    <property type="project" value="UniProtKB-EC"/>
</dbReference>
<comment type="cofactor">
    <cofactor evidence="1">
        <name>Zn(2+)</name>
        <dbReference type="ChEBI" id="CHEBI:29105"/>
    </cofactor>
</comment>
<evidence type="ECO:0000256" key="8">
    <source>
        <dbReference type="ARBA" id="ARBA00022917"/>
    </source>
</evidence>
<name>A0A1G2KRV7_9BACT</name>
<dbReference type="InterPro" id="IPR032678">
    <property type="entry name" value="tRNA-synt_1_cat_dom"/>
</dbReference>
<dbReference type="AlphaFoldDB" id="A0A1G2KRV7"/>
<evidence type="ECO:0000256" key="5">
    <source>
        <dbReference type="ARBA" id="ARBA00022741"/>
    </source>
</evidence>
<dbReference type="CDD" id="cd00814">
    <property type="entry name" value="MetRS_core"/>
    <property type="match status" value="1"/>
</dbReference>
<evidence type="ECO:0000256" key="4">
    <source>
        <dbReference type="ARBA" id="ARBA00022723"/>
    </source>
</evidence>
<keyword evidence="3 10" id="KW-0436">Ligase</keyword>